<dbReference type="WBParaSite" id="MBELARI_LOCUS18916.1">
    <property type="protein sequence ID" value="MBELARI_LOCUS18916.1"/>
    <property type="gene ID" value="MBELARI_LOCUS18916"/>
</dbReference>
<accession>A0AAF3EXH2</accession>
<feature type="region of interest" description="Disordered" evidence="1">
    <location>
        <begin position="1044"/>
        <end position="1197"/>
    </location>
</feature>
<feature type="region of interest" description="Disordered" evidence="1">
    <location>
        <begin position="39"/>
        <end position="142"/>
    </location>
</feature>
<proteinExistence type="predicted"/>
<keyword evidence="2" id="KW-1185">Reference proteome</keyword>
<evidence type="ECO:0000313" key="2">
    <source>
        <dbReference type="Proteomes" id="UP000887575"/>
    </source>
</evidence>
<dbReference type="Proteomes" id="UP000887575">
    <property type="component" value="Unassembled WGS sequence"/>
</dbReference>
<sequence>MIERMRELGPTLVLFLEMTADNDSLLDAVFSAVTLPPVTTAKPSNDHTEYHSSTQKHIDSHQVHSITTHHETSNETHFHSSSISSHDVKSVNEKLAQLATHDDQHSLKRDSLVSTQSSLAPRSARVHSTASSNATSNTSEDTLHKIDSALAERHSLTMGGNESKPASSFHSKDHSRTASIVSNQSQKSQHSINSQKSTQSYHTVASDESDSTITGGNDGEYQNVPHVRAFAPQAPHHDELPILQYAEENHYDLVPEITPQAPHHDELPILQHEEENHYDLVPEITEEIVLEDSHGRILAREEEFPDYAPPPPPIQQQQPLRSPIPTDLLSDLRNSRLYQQNMPDDETNTTISDVRVESILGGHTNGHKAEESDDEESTIVVLRSIVKRDFDSTDVIAVENSAIKRTASQVKPLDPHLKTELQQAMQTRAIEDDSSSSTLSNEEVTTHKDSAPTGAFLHRNSDHSTEVQVGNTIQHEEHGHKESLVRHSDHEAELHATVEPSHLLHLEKSDPVTEFHATTEPDHWEPHRFSQSTQESHGFEHAVYHGHSAEHSDDEATLTSQDAIPAVKSSEYHLHQEPPLVTSLRNDHPDDYPTYLHGSSISSKASSKASSMSSHDGYRPTGAYLHRGSDGSAQIGIGQAALPRNAPHLDSIPAGGYAYRRDTLTSHASNGDSEHSTATYASVPVNSAQPVSAPPPPQYQPVPQMTGIPRPRAISKDNYSTVSSIKLIPNLYDQPKVTEKLRPVRAQDVLKTLEKEKPSELHYEEPVYDEVYDDHRSHHDSIHSHHAHHNVPSQQHYNAYEQQPIVAGGNVTVEKQIHGSHHSINSDGFVHVKKPIRQSRHEHYLPMGDHFVLQEGVNTLRGRWERGTFRNHEETDSERNYAFHGLAQAIGSSATSTVSSQSKSRSATAVSAVSASTVTSKRSQPKSEITSTTVTESVASKRSKQSGPAQLPRTGLPKSRTSTLQQIHEHEELHVPRSPDELRVDVGPPSGPILAQAPVTSPAYNEKFQSLRVVKSVRQFVQHQNQQTNHLTSTAPPVFYSPHVHAVQAPPQPPPHANDPVPAPRHTAAPPALPQNDTSRRGSVQSQISHVTSISANSSVSQQSARRAHHESVSQHSAIRSITSSHKAAQDHSHHHSNASLQKVPALSHSNSYHSVASQKTGSKQPSLVGSVPRSHKSNGSIPRSHHDQASSKRTSITSQATLTDERVNHQQVNHQVNGHHHEQYDEPHYDEVENHHHETQINPAFEEFHPTEVKIRAETHLLTELVPVAERRALFESTEAHHARNFSINRKNVQHDHLPPMVNLLG</sequence>
<evidence type="ECO:0000256" key="1">
    <source>
        <dbReference type="SAM" id="MobiDB-lite"/>
    </source>
</evidence>
<feature type="region of interest" description="Disordered" evidence="1">
    <location>
        <begin position="427"/>
        <end position="466"/>
    </location>
</feature>
<feature type="compositionally biased region" description="Polar residues" evidence="1">
    <location>
        <begin position="1148"/>
        <end position="1168"/>
    </location>
</feature>
<name>A0AAF3EXH2_9BILA</name>
<protein>
    <submittedName>
        <fullName evidence="3">Uncharacterized protein</fullName>
    </submittedName>
</protein>
<feature type="compositionally biased region" description="Low complexity" evidence="1">
    <location>
        <begin position="599"/>
        <end position="614"/>
    </location>
</feature>
<reference evidence="3" key="1">
    <citation type="submission" date="2024-02" db="UniProtKB">
        <authorList>
            <consortium name="WormBaseParasite"/>
        </authorList>
    </citation>
    <scope>IDENTIFICATION</scope>
</reference>
<feature type="compositionally biased region" description="Pro residues" evidence="1">
    <location>
        <begin position="1050"/>
        <end position="1063"/>
    </location>
</feature>
<feature type="compositionally biased region" description="Polar residues" evidence="1">
    <location>
        <begin position="177"/>
        <end position="203"/>
    </location>
</feature>
<feature type="compositionally biased region" description="Polar residues" evidence="1">
    <location>
        <begin position="1075"/>
        <end position="1087"/>
    </location>
</feature>
<feature type="region of interest" description="Disordered" evidence="1">
    <location>
        <begin position="576"/>
        <end position="630"/>
    </location>
</feature>
<evidence type="ECO:0000313" key="3">
    <source>
        <dbReference type="WBParaSite" id="MBELARI_LOCUS18916.1"/>
    </source>
</evidence>
<feature type="compositionally biased region" description="Low complexity" evidence="1">
    <location>
        <begin position="128"/>
        <end position="139"/>
    </location>
</feature>
<feature type="region of interest" description="Disordered" evidence="1">
    <location>
        <begin position="157"/>
        <end position="223"/>
    </location>
</feature>
<feature type="compositionally biased region" description="Polar residues" evidence="1">
    <location>
        <begin position="1114"/>
        <end position="1127"/>
    </location>
</feature>
<feature type="compositionally biased region" description="Low complexity" evidence="1">
    <location>
        <begin position="1088"/>
        <end position="1105"/>
    </location>
</feature>
<organism evidence="2 3">
    <name type="scientific">Mesorhabditis belari</name>
    <dbReference type="NCBI Taxonomy" id="2138241"/>
    <lineage>
        <taxon>Eukaryota</taxon>
        <taxon>Metazoa</taxon>
        <taxon>Ecdysozoa</taxon>
        <taxon>Nematoda</taxon>
        <taxon>Chromadorea</taxon>
        <taxon>Rhabditida</taxon>
        <taxon>Rhabditina</taxon>
        <taxon>Rhabditomorpha</taxon>
        <taxon>Rhabditoidea</taxon>
        <taxon>Rhabditidae</taxon>
        <taxon>Mesorhabditinae</taxon>
        <taxon>Mesorhabditis</taxon>
    </lineage>
</organism>
<feature type="region of interest" description="Disordered" evidence="1">
    <location>
        <begin position="896"/>
        <end position="998"/>
    </location>
</feature>
<feature type="compositionally biased region" description="Low complexity" evidence="1">
    <location>
        <begin position="896"/>
        <end position="940"/>
    </location>
</feature>
<feature type="compositionally biased region" description="Basic and acidic residues" evidence="1">
    <location>
        <begin position="967"/>
        <end position="984"/>
    </location>
</feature>
<feature type="compositionally biased region" description="Polar residues" evidence="1">
    <location>
        <begin position="158"/>
        <end position="169"/>
    </location>
</feature>
<feature type="compositionally biased region" description="Basic and acidic residues" evidence="1">
    <location>
        <begin position="100"/>
        <end position="111"/>
    </location>
</feature>
<feature type="compositionally biased region" description="Basic and acidic residues" evidence="1">
    <location>
        <begin position="44"/>
        <end position="78"/>
    </location>
</feature>